<organism evidence="1 2">
    <name type="scientific">Chthoniobacter flavus Ellin428</name>
    <dbReference type="NCBI Taxonomy" id="497964"/>
    <lineage>
        <taxon>Bacteria</taxon>
        <taxon>Pseudomonadati</taxon>
        <taxon>Verrucomicrobiota</taxon>
        <taxon>Spartobacteria</taxon>
        <taxon>Chthoniobacterales</taxon>
        <taxon>Chthoniobacteraceae</taxon>
        <taxon>Chthoniobacter</taxon>
    </lineage>
</organism>
<dbReference type="AlphaFoldDB" id="B4CV37"/>
<comment type="caution">
    <text evidence="1">The sequence shown here is derived from an EMBL/GenBank/DDBJ whole genome shotgun (WGS) entry which is preliminary data.</text>
</comment>
<dbReference type="EMBL" id="ABVL01000001">
    <property type="protein sequence ID" value="EDY22425.1"/>
    <property type="molecule type" value="Genomic_DNA"/>
</dbReference>
<proteinExistence type="predicted"/>
<dbReference type="CDD" id="cd01646">
    <property type="entry name" value="RT_Bac_retron_I"/>
    <property type="match status" value="1"/>
</dbReference>
<protein>
    <recommendedName>
        <fullName evidence="3">Reverse transcriptase domain-containing protein</fullName>
    </recommendedName>
</protein>
<dbReference type="SUPFAM" id="SSF56672">
    <property type="entry name" value="DNA/RNA polymerases"/>
    <property type="match status" value="1"/>
</dbReference>
<dbReference type="Proteomes" id="UP000005824">
    <property type="component" value="Unassembled WGS sequence"/>
</dbReference>
<gene>
    <name evidence="1" type="ORF">CfE428DRAFT_0550</name>
</gene>
<dbReference type="InterPro" id="IPR043502">
    <property type="entry name" value="DNA/RNA_pol_sf"/>
</dbReference>
<name>B4CV37_9BACT</name>
<keyword evidence="2" id="KW-1185">Reference proteome</keyword>
<evidence type="ECO:0000313" key="1">
    <source>
        <dbReference type="EMBL" id="EDY22425.1"/>
    </source>
</evidence>
<dbReference type="InParanoid" id="B4CV37"/>
<sequence length="573" mass="63944">MKPELLALRTVNQYRSRDIFTYLGLRYYLENRAARRDRWAEEVAADLRLGKSSTTYNLTYCFKEIGANGAIGHRELHIPGPNEALAEAALLRACAVAGSSFQSSDAVFSYKLPESTDPRGIFEPYYIGYAKRHSAIANACKTYPGSTVLYRDLRRFYPSISHSLANQAWEDACQTSGLDRKFKRLGDRILQDYRHVSTKSNKGIITGPMFSHLLANLVLRPLDDVMIGEFSGRYFRYVDDLVVIVKPNDANRTDAFIKELCGERGLEVNLTKGFEVSTDDWLVAEHDLSLPQGGPSWVSFVGGIKQLLVSNPVSHTNLEQLFKDNGIRIVPLDYSHAVTDRSWLERFVDLASKPWFRRKVAARTPLTITAEGLTLRALFMEKFLTACEQPVPQGGFHRKRWLQQLRYATARLIYLADPKHLQAISQALTKVSELTEYASIFDALSSKDVTRLLPFGGNVAQAAAQPLKALGDTIKCNIPVWIPAAVEALGVLLINGVPLNIQSAPSHDNPLWSFASWNNGAGDLTTNGNSYFRELACLHGAMDQSRHSETLATAFDPAENLVFDAYWLGRSSS</sequence>
<accession>B4CV37</accession>
<dbReference type="eggNOG" id="COG3344">
    <property type="taxonomic scope" value="Bacteria"/>
</dbReference>
<evidence type="ECO:0000313" key="2">
    <source>
        <dbReference type="Proteomes" id="UP000005824"/>
    </source>
</evidence>
<dbReference type="RefSeq" id="WP_006977877.1">
    <property type="nucleotide sequence ID" value="NZ_ABVL01000001.1"/>
</dbReference>
<reference evidence="1 2" key="1">
    <citation type="journal article" date="2011" name="J. Bacteriol.">
        <title>Genome sequence of Chthoniobacter flavus Ellin428, an aerobic heterotrophic soil bacterium.</title>
        <authorList>
            <person name="Kant R."/>
            <person name="van Passel M.W."/>
            <person name="Palva A."/>
            <person name="Lucas S."/>
            <person name="Lapidus A."/>
            <person name="Glavina Del Rio T."/>
            <person name="Dalin E."/>
            <person name="Tice H."/>
            <person name="Bruce D."/>
            <person name="Goodwin L."/>
            <person name="Pitluck S."/>
            <person name="Larimer F.W."/>
            <person name="Land M.L."/>
            <person name="Hauser L."/>
            <person name="Sangwan P."/>
            <person name="de Vos W.M."/>
            <person name="Janssen P.H."/>
            <person name="Smidt H."/>
        </authorList>
    </citation>
    <scope>NUCLEOTIDE SEQUENCE [LARGE SCALE GENOMIC DNA]</scope>
    <source>
        <strain evidence="1 2">Ellin428</strain>
    </source>
</reference>
<evidence type="ECO:0008006" key="3">
    <source>
        <dbReference type="Google" id="ProtNLM"/>
    </source>
</evidence>